<keyword evidence="1" id="KW-0812">Transmembrane</keyword>
<evidence type="ECO:0000313" key="2">
    <source>
        <dbReference type="EMBL" id="MCY6372151.1"/>
    </source>
</evidence>
<keyword evidence="3" id="KW-1185">Reference proteome</keyword>
<protein>
    <submittedName>
        <fullName evidence="2">Stage II sporulation protein P</fullName>
    </submittedName>
</protein>
<evidence type="ECO:0000256" key="1">
    <source>
        <dbReference type="SAM" id="Phobius"/>
    </source>
</evidence>
<sequence length="236" mass="26464">MKNNYKNIAIAIILVVLGTAIGYMYSEKRNKLPTPSTDCQKNVPTNKSVNNNIDISNITPFSSDIVIYNSHAGENYPSGLKVTDVGVLINNKLVKEGLKSRFIKCNPPTEYAKAYKITHDLITKNVKNYSDTILLDIHRDTTENPKSDTKKIQLILAKGNPHYKENKKFADLLLAELRKSTEVKSDIFEFNGEVLSYFNQDLSNNSMLIEIGNDMSSDSDIEECINVLVSALKNNI</sequence>
<dbReference type="InterPro" id="IPR010897">
    <property type="entry name" value="Spore_II_P"/>
</dbReference>
<name>A0ABT4CVS8_9CLOT</name>
<keyword evidence="1" id="KW-1133">Transmembrane helix</keyword>
<accession>A0ABT4CVS8</accession>
<dbReference type="Proteomes" id="UP001079657">
    <property type="component" value="Unassembled WGS sequence"/>
</dbReference>
<organism evidence="2 3">
    <name type="scientific">Clostridium ganghwense</name>
    <dbReference type="NCBI Taxonomy" id="312089"/>
    <lineage>
        <taxon>Bacteria</taxon>
        <taxon>Bacillati</taxon>
        <taxon>Bacillota</taxon>
        <taxon>Clostridia</taxon>
        <taxon>Eubacteriales</taxon>
        <taxon>Clostridiaceae</taxon>
        <taxon>Clostridium</taxon>
    </lineage>
</organism>
<gene>
    <name evidence="2" type="ORF">OXH55_16090</name>
</gene>
<keyword evidence="1" id="KW-0472">Membrane</keyword>
<feature type="transmembrane region" description="Helical" evidence="1">
    <location>
        <begin position="7"/>
        <end position="25"/>
    </location>
</feature>
<reference evidence="2" key="1">
    <citation type="submission" date="2022-12" db="EMBL/GenBank/DDBJ databases">
        <authorList>
            <person name="Wang J."/>
        </authorList>
    </citation>
    <scope>NUCLEOTIDE SEQUENCE</scope>
    <source>
        <strain evidence="2">HY-42-06</strain>
    </source>
</reference>
<evidence type="ECO:0000313" key="3">
    <source>
        <dbReference type="Proteomes" id="UP001079657"/>
    </source>
</evidence>
<proteinExistence type="predicted"/>
<comment type="caution">
    <text evidence="2">The sequence shown here is derived from an EMBL/GenBank/DDBJ whole genome shotgun (WGS) entry which is preliminary data.</text>
</comment>
<dbReference type="RefSeq" id="WP_268051082.1">
    <property type="nucleotide sequence ID" value="NZ_JAPQES010000006.1"/>
</dbReference>
<dbReference type="EMBL" id="JAPQES010000006">
    <property type="protein sequence ID" value="MCY6372151.1"/>
    <property type="molecule type" value="Genomic_DNA"/>
</dbReference>
<dbReference type="Pfam" id="PF07454">
    <property type="entry name" value="SpoIIP"/>
    <property type="match status" value="1"/>
</dbReference>